<dbReference type="PANTHER" id="PTHR42973">
    <property type="entry name" value="BINDING OXIDOREDUCTASE, PUTATIVE (AFU_ORTHOLOGUE AFUA_1G17690)-RELATED"/>
    <property type="match status" value="1"/>
</dbReference>
<dbReference type="PANTHER" id="PTHR42973:SF39">
    <property type="entry name" value="FAD-BINDING PCMH-TYPE DOMAIN-CONTAINING PROTEIN"/>
    <property type="match status" value="1"/>
</dbReference>
<dbReference type="EMBL" id="JALJOQ010000226">
    <property type="protein sequence ID" value="KAK9788447.1"/>
    <property type="molecule type" value="Genomic_DNA"/>
</dbReference>
<name>A0AAW1NJI3_9CHLO</name>
<sequence>MTVLTAASATEEFEEACTAWLAPGYPSDAAQQSAIVLKPADAKDVGAAVQFAVSKGLPLTVRGGGHSWRRLFVVDNGLTIDLSSMKGIAVNAKDRIAVVEGGVIYDEVLGKCKPYNLAPSWGSCGDVGTGTPLAGGLNLLSRAYGLGTDNIVGAKLVTANGSLIQVDKHRNADVLAIIRGAGTTLGVVVELTVKLHPVDPYHGVLLTASDATTTPQTFSRIIQWTRDVMKIEPRIGIELGQEWEDGKMSLLIWAGAAGEMSKEDLATYIEPLQALSNVNQSQLDSPTYYDIIANMNQLVDDIPYGSNYQVVFHLSYDQADDDFLKFASDLAFQNLPEGVTGIVFWDIVGNREGPNAIRDTASLTPFATDVDLQVFIIFMWLDPKDNQRNWDFGEGIRRRIEPRVMNSQAYVNQATFVTDQWLTSQVGGAANLRALRAMKAKLDPQNVFRHHSYVGLWPAESAQVQQVQM</sequence>
<dbReference type="SUPFAM" id="SSF56176">
    <property type="entry name" value="FAD-binding/transporter-associated domain-like"/>
    <property type="match status" value="1"/>
</dbReference>
<gene>
    <name evidence="7" type="ORF">WJX73_003387</name>
</gene>
<dbReference type="Pfam" id="PF01565">
    <property type="entry name" value="FAD_binding_4"/>
    <property type="match status" value="1"/>
</dbReference>
<evidence type="ECO:0000313" key="8">
    <source>
        <dbReference type="Proteomes" id="UP001465755"/>
    </source>
</evidence>
<dbReference type="PROSITE" id="PS51387">
    <property type="entry name" value="FAD_PCMH"/>
    <property type="match status" value="1"/>
</dbReference>
<evidence type="ECO:0000313" key="7">
    <source>
        <dbReference type="EMBL" id="KAK9788447.1"/>
    </source>
</evidence>
<dbReference type="InterPro" id="IPR016167">
    <property type="entry name" value="FAD-bd_PCMH_sub1"/>
</dbReference>
<evidence type="ECO:0000256" key="4">
    <source>
        <dbReference type="ARBA" id="ARBA00022827"/>
    </source>
</evidence>
<proteinExistence type="inferred from homology"/>
<accession>A0AAW1NJI3</accession>
<evidence type="ECO:0000256" key="1">
    <source>
        <dbReference type="ARBA" id="ARBA00001974"/>
    </source>
</evidence>
<dbReference type="GO" id="GO:0016491">
    <property type="term" value="F:oxidoreductase activity"/>
    <property type="evidence" value="ECO:0007669"/>
    <property type="project" value="UniProtKB-KW"/>
</dbReference>
<dbReference type="InterPro" id="IPR006094">
    <property type="entry name" value="Oxid_FAD_bind_N"/>
</dbReference>
<dbReference type="Gene3D" id="3.30.465.10">
    <property type="match status" value="1"/>
</dbReference>
<feature type="domain" description="FAD-binding PCMH-type" evidence="6">
    <location>
        <begin position="28"/>
        <end position="198"/>
    </location>
</feature>
<keyword evidence="3" id="KW-0285">Flavoprotein</keyword>
<dbReference type="Proteomes" id="UP001465755">
    <property type="component" value="Unassembled WGS sequence"/>
</dbReference>
<dbReference type="InterPro" id="IPR016169">
    <property type="entry name" value="FAD-bd_PCMH_sub2"/>
</dbReference>
<keyword evidence="5" id="KW-0560">Oxidoreductase</keyword>
<dbReference type="GO" id="GO:0071949">
    <property type="term" value="F:FAD binding"/>
    <property type="evidence" value="ECO:0007669"/>
    <property type="project" value="InterPro"/>
</dbReference>
<keyword evidence="4" id="KW-0274">FAD</keyword>
<protein>
    <recommendedName>
        <fullName evidence="6">FAD-binding PCMH-type domain-containing protein</fullName>
    </recommendedName>
</protein>
<evidence type="ECO:0000259" key="6">
    <source>
        <dbReference type="PROSITE" id="PS51387"/>
    </source>
</evidence>
<evidence type="ECO:0000256" key="5">
    <source>
        <dbReference type="ARBA" id="ARBA00023002"/>
    </source>
</evidence>
<dbReference type="Gene3D" id="3.30.43.10">
    <property type="entry name" value="Uridine Diphospho-n-acetylenolpyruvylglucosamine Reductase, domain 2"/>
    <property type="match status" value="1"/>
</dbReference>
<comment type="caution">
    <text evidence="7">The sequence shown here is derived from an EMBL/GenBank/DDBJ whole genome shotgun (WGS) entry which is preliminary data.</text>
</comment>
<organism evidence="7 8">
    <name type="scientific">Symbiochloris irregularis</name>
    <dbReference type="NCBI Taxonomy" id="706552"/>
    <lineage>
        <taxon>Eukaryota</taxon>
        <taxon>Viridiplantae</taxon>
        <taxon>Chlorophyta</taxon>
        <taxon>core chlorophytes</taxon>
        <taxon>Trebouxiophyceae</taxon>
        <taxon>Trebouxiales</taxon>
        <taxon>Trebouxiaceae</taxon>
        <taxon>Symbiochloris</taxon>
    </lineage>
</organism>
<dbReference type="InterPro" id="IPR036318">
    <property type="entry name" value="FAD-bd_PCMH-like_sf"/>
</dbReference>
<evidence type="ECO:0000256" key="2">
    <source>
        <dbReference type="ARBA" id="ARBA00005466"/>
    </source>
</evidence>
<dbReference type="AlphaFoldDB" id="A0AAW1NJI3"/>
<evidence type="ECO:0000256" key="3">
    <source>
        <dbReference type="ARBA" id="ARBA00022630"/>
    </source>
</evidence>
<reference evidence="7 8" key="1">
    <citation type="journal article" date="2024" name="Nat. Commun.">
        <title>Phylogenomics reveals the evolutionary origins of lichenization in chlorophyte algae.</title>
        <authorList>
            <person name="Puginier C."/>
            <person name="Libourel C."/>
            <person name="Otte J."/>
            <person name="Skaloud P."/>
            <person name="Haon M."/>
            <person name="Grisel S."/>
            <person name="Petersen M."/>
            <person name="Berrin J.G."/>
            <person name="Delaux P.M."/>
            <person name="Dal Grande F."/>
            <person name="Keller J."/>
        </authorList>
    </citation>
    <scope>NUCLEOTIDE SEQUENCE [LARGE SCALE GENOMIC DNA]</scope>
    <source>
        <strain evidence="7 8">SAG 2036</strain>
    </source>
</reference>
<dbReference type="InterPro" id="IPR050416">
    <property type="entry name" value="FAD-linked_Oxidoreductase"/>
</dbReference>
<comment type="cofactor">
    <cofactor evidence="1">
        <name>FAD</name>
        <dbReference type="ChEBI" id="CHEBI:57692"/>
    </cofactor>
</comment>
<dbReference type="Gene3D" id="3.40.462.20">
    <property type="match status" value="1"/>
</dbReference>
<dbReference type="InterPro" id="IPR016166">
    <property type="entry name" value="FAD-bd_PCMH"/>
</dbReference>
<comment type="similarity">
    <text evidence="2">Belongs to the oxygen-dependent FAD-linked oxidoreductase family.</text>
</comment>
<keyword evidence="8" id="KW-1185">Reference proteome</keyword>